<dbReference type="eggNOG" id="COG5421">
    <property type="taxonomic scope" value="Bacteria"/>
</dbReference>
<proteinExistence type="predicted"/>
<dbReference type="Proteomes" id="UP000005156">
    <property type="component" value="Unassembled WGS sequence"/>
</dbReference>
<keyword evidence="2" id="KW-1185">Reference proteome</keyword>
<dbReference type="AlphaFoldDB" id="F3QM11"/>
<dbReference type="HOGENOM" id="CLU_1575520_0_0_4"/>
<dbReference type="OrthoDB" id="9935794at2"/>
<dbReference type="GeneID" id="43349334"/>
<accession>F3QM11</accession>
<name>F3QM11_9BURK</name>
<dbReference type="RefSeq" id="WP_008811995.1">
    <property type="nucleotide sequence ID" value="NZ_CAXTIX010000004.1"/>
</dbReference>
<sequence length="169" mass="19472">MDQRLRYKGYPVRVSDKIPDTRKAWCAYQERRILEDTLKTRSSCVRNCVSDNESLIGKTFVLFLVASIEMIVRARLRKYFEGGKTSDSLPTDYDRSCRVLDSLNNVIQTKFCDGYYFGGSAGKNADFLKLLVSRFPALNQKRNGITKTKRKQNPREEAVCSEIGLRQMH</sequence>
<organism evidence="1 2">
    <name type="scientific">Parasutterella excrementihominis YIT 11859</name>
    <dbReference type="NCBI Taxonomy" id="762966"/>
    <lineage>
        <taxon>Bacteria</taxon>
        <taxon>Pseudomonadati</taxon>
        <taxon>Pseudomonadota</taxon>
        <taxon>Betaproteobacteria</taxon>
        <taxon>Burkholderiales</taxon>
        <taxon>Sutterellaceae</taxon>
        <taxon>Parasutterella</taxon>
    </lineage>
</organism>
<comment type="caution">
    <text evidence="1">The sequence shown here is derived from an EMBL/GenBank/DDBJ whole genome shotgun (WGS) entry which is preliminary data.</text>
</comment>
<protein>
    <recommendedName>
        <fullName evidence="3">Transposase IS4-like domain-containing protein</fullName>
    </recommendedName>
</protein>
<evidence type="ECO:0000313" key="1">
    <source>
        <dbReference type="EMBL" id="EGG52552.1"/>
    </source>
</evidence>
<reference evidence="1 2" key="1">
    <citation type="submission" date="2011-02" db="EMBL/GenBank/DDBJ databases">
        <authorList>
            <person name="Weinstock G."/>
            <person name="Sodergren E."/>
            <person name="Clifton S."/>
            <person name="Fulton L."/>
            <person name="Fulton B."/>
            <person name="Courtney L."/>
            <person name="Fronick C."/>
            <person name="Harrison M."/>
            <person name="Strong C."/>
            <person name="Farmer C."/>
            <person name="Delahaunty K."/>
            <person name="Markovic C."/>
            <person name="Hall O."/>
            <person name="Minx P."/>
            <person name="Tomlinson C."/>
            <person name="Mitreva M."/>
            <person name="Hou S."/>
            <person name="Chen J."/>
            <person name="Wollam A."/>
            <person name="Pepin K.H."/>
            <person name="Johnson M."/>
            <person name="Bhonagiri V."/>
            <person name="Zhang X."/>
            <person name="Suruliraj S."/>
            <person name="Warren W."/>
            <person name="Chinwalla A."/>
            <person name="Mardis E.R."/>
            <person name="Wilson R.K."/>
        </authorList>
    </citation>
    <scope>NUCLEOTIDE SEQUENCE [LARGE SCALE GENOMIC DNA]</scope>
    <source>
        <strain evidence="1 2">YIT 11859</strain>
    </source>
</reference>
<evidence type="ECO:0000313" key="2">
    <source>
        <dbReference type="Proteomes" id="UP000005156"/>
    </source>
</evidence>
<evidence type="ECO:0008006" key="3">
    <source>
        <dbReference type="Google" id="ProtNLM"/>
    </source>
</evidence>
<dbReference type="EMBL" id="AFBP01000069">
    <property type="protein sequence ID" value="EGG52552.1"/>
    <property type="molecule type" value="Genomic_DNA"/>
</dbReference>
<gene>
    <name evidence="1" type="ORF">HMPREF9439_01987</name>
</gene>